<dbReference type="OrthoDB" id="5295340at2"/>
<dbReference type="Gene3D" id="3.90.180.10">
    <property type="entry name" value="Medium-chain alcohol dehydrogenases, catalytic domain"/>
    <property type="match status" value="1"/>
</dbReference>
<dbReference type="GO" id="GO:0008106">
    <property type="term" value="F:alcohol dehydrogenase (NADP+) activity"/>
    <property type="evidence" value="ECO:0007669"/>
    <property type="project" value="UniProtKB-ARBA"/>
</dbReference>
<dbReference type="InterPro" id="IPR002328">
    <property type="entry name" value="ADH_Zn_CS"/>
</dbReference>
<evidence type="ECO:0000256" key="2">
    <source>
        <dbReference type="ARBA" id="ARBA00022723"/>
    </source>
</evidence>
<dbReference type="PATRIC" id="fig|394096.3.peg.7382"/>
<proteinExistence type="inferred from homology"/>
<dbReference type="Pfam" id="PF08240">
    <property type="entry name" value="ADH_N"/>
    <property type="match status" value="1"/>
</dbReference>
<evidence type="ECO:0000256" key="5">
    <source>
        <dbReference type="RuleBase" id="RU361277"/>
    </source>
</evidence>
<organism evidence="7 8">
    <name type="scientific">Hyalangium minutum</name>
    <dbReference type="NCBI Taxonomy" id="394096"/>
    <lineage>
        <taxon>Bacteria</taxon>
        <taxon>Pseudomonadati</taxon>
        <taxon>Myxococcota</taxon>
        <taxon>Myxococcia</taxon>
        <taxon>Myxococcales</taxon>
        <taxon>Cystobacterineae</taxon>
        <taxon>Archangiaceae</taxon>
        <taxon>Hyalangium</taxon>
    </lineage>
</organism>
<dbReference type="SUPFAM" id="SSF51735">
    <property type="entry name" value="NAD(P)-binding Rossmann-fold domains"/>
    <property type="match status" value="1"/>
</dbReference>
<dbReference type="InterPro" id="IPR036291">
    <property type="entry name" value="NAD(P)-bd_dom_sf"/>
</dbReference>
<name>A0A085W5N5_9BACT</name>
<feature type="domain" description="Enoyl reductase (ER)" evidence="6">
    <location>
        <begin position="11"/>
        <end position="342"/>
    </location>
</feature>
<keyword evidence="4" id="KW-0560">Oxidoreductase</keyword>
<reference evidence="7 8" key="1">
    <citation type="submission" date="2014-04" db="EMBL/GenBank/DDBJ databases">
        <title>Genome assembly of Hyalangium minutum DSM 14724.</title>
        <authorList>
            <person name="Sharma G."/>
            <person name="Subramanian S."/>
        </authorList>
    </citation>
    <scope>NUCLEOTIDE SEQUENCE [LARGE SCALE GENOMIC DNA]</scope>
    <source>
        <strain evidence="7 8">DSM 14724</strain>
    </source>
</reference>
<comment type="similarity">
    <text evidence="5">Belongs to the zinc-containing alcohol dehydrogenase family.</text>
</comment>
<comment type="caution">
    <text evidence="7">The sequence shown here is derived from an EMBL/GenBank/DDBJ whole genome shotgun (WGS) entry which is preliminary data.</text>
</comment>
<dbReference type="CDD" id="cd05283">
    <property type="entry name" value="CAD1"/>
    <property type="match status" value="1"/>
</dbReference>
<keyword evidence="3 5" id="KW-0862">Zinc</keyword>
<evidence type="ECO:0000256" key="3">
    <source>
        <dbReference type="ARBA" id="ARBA00022833"/>
    </source>
</evidence>
<dbReference type="InterPro" id="IPR047109">
    <property type="entry name" value="CAD-like"/>
</dbReference>
<dbReference type="InterPro" id="IPR020843">
    <property type="entry name" value="ER"/>
</dbReference>
<gene>
    <name evidence="7" type="ORF">DB31_3057</name>
</gene>
<dbReference type="InterPro" id="IPR013149">
    <property type="entry name" value="ADH-like_C"/>
</dbReference>
<dbReference type="SMART" id="SM00829">
    <property type="entry name" value="PKS_ER"/>
    <property type="match status" value="1"/>
</dbReference>
<evidence type="ECO:0000256" key="1">
    <source>
        <dbReference type="ARBA" id="ARBA00001947"/>
    </source>
</evidence>
<dbReference type="EMBL" id="JMCB01000019">
    <property type="protein sequence ID" value="KFE62998.1"/>
    <property type="molecule type" value="Genomic_DNA"/>
</dbReference>
<dbReference type="GO" id="GO:0008270">
    <property type="term" value="F:zinc ion binding"/>
    <property type="evidence" value="ECO:0007669"/>
    <property type="project" value="InterPro"/>
</dbReference>
<protein>
    <submittedName>
        <fullName evidence="7">Alcohol dehydrogenase</fullName>
    </submittedName>
</protein>
<keyword evidence="2 5" id="KW-0479">Metal-binding</keyword>
<evidence type="ECO:0000256" key="4">
    <source>
        <dbReference type="ARBA" id="ARBA00023002"/>
    </source>
</evidence>
<dbReference type="STRING" id="394096.DB31_3057"/>
<accession>A0A085W5N5</accession>
<dbReference type="InterPro" id="IPR011032">
    <property type="entry name" value="GroES-like_sf"/>
</dbReference>
<dbReference type="FunFam" id="3.40.50.720:FF:000022">
    <property type="entry name" value="Cinnamyl alcohol dehydrogenase"/>
    <property type="match status" value="1"/>
</dbReference>
<dbReference type="AlphaFoldDB" id="A0A085W5N5"/>
<dbReference type="Gene3D" id="3.40.50.720">
    <property type="entry name" value="NAD(P)-binding Rossmann-like Domain"/>
    <property type="match status" value="1"/>
</dbReference>
<dbReference type="RefSeq" id="WP_044196658.1">
    <property type="nucleotide sequence ID" value="NZ_JMCB01000019.1"/>
</dbReference>
<keyword evidence="8" id="KW-1185">Reference proteome</keyword>
<dbReference type="FunFam" id="3.90.180.10:FF:000100">
    <property type="entry name" value="Putative cinnamyl alcohol dehydrogenase 6"/>
    <property type="match status" value="1"/>
</dbReference>
<evidence type="ECO:0000259" key="6">
    <source>
        <dbReference type="SMART" id="SM00829"/>
    </source>
</evidence>
<comment type="cofactor">
    <cofactor evidence="1 5">
        <name>Zn(2+)</name>
        <dbReference type="ChEBI" id="CHEBI:29105"/>
    </cofactor>
</comment>
<dbReference type="SUPFAM" id="SSF50129">
    <property type="entry name" value="GroES-like"/>
    <property type="match status" value="1"/>
</dbReference>
<dbReference type="PROSITE" id="PS00059">
    <property type="entry name" value="ADH_ZINC"/>
    <property type="match status" value="1"/>
</dbReference>
<sequence>MLKTPAYATAAPNKPLAPTTIDRREPGPRDVLIDILFSGVCHSDIHQARDEWGGALFPMVPGHEIIGRVKQVGPQVSKFKTGDLVGVGCMVDSCRDCGTCHKDLEQFCERGMAATYNGTEMDRKTPTYGGYSTQITVAEHFVLKVPENLDPAGAAPLLCAGITTYSPLRQWNCKKGDRVGVVGLGGLGHMAVKLAVSMGAEVTMLSTSPSKEADARKLGAQGFALTKDEATFKRLANHFDLIINTISAPHDYNKYMGMVRPQGAMVIVGVPPEPTPVSAFSLIGGNKRLAGSMIGGIRETQEMLDYCGKHQIVSDVEIIPMQKINEAYERMIKNDVRYRFVIDIASLKQA</sequence>
<dbReference type="Pfam" id="PF00107">
    <property type="entry name" value="ADH_zinc_N"/>
    <property type="match status" value="1"/>
</dbReference>
<evidence type="ECO:0000313" key="8">
    <source>
        <dbReference type="Proteomes" id="UP000028725"/>
    </source>
</evidence>
<evidence type="ECO:0000313" key="7">
    <source>
        <dbReference type="EMBL" id="KFE62998.1"/>
    </source>
</evidence>
<dbReference type="PANTHER" id="PTHR42683">
    <property type="entry name" value="ALDEHYDE REDUCTASE"/>
    <property type="match status" value="1"/>
</dbReference>
<dbReference type="InterPro" id="IPR013154">
    <property type="entry name" value="ADH-like_N"/>
</dbReference>
<dbReference type="Proteomes" id="UP000028725">
    <property type="component" value="Unassembled WGS sequence"/>
</dbReference>